<evidence type="ECO:0000256" key="7">
    <source>
        <dbReference type="ARBA" id="ARBA00022989"/>
    </source>
</evidence>
<evidence type="ECO:0000313" key="12">
    <source>
        <dbReference type="Proteomes" id="UP001198190"/>
    </source>
</evidence>
<dbReference type="EMBL" id="JAJCGD010000027">
    <property type="protein sequence ID" value="MCB6828888.1"/>
    <property type="molecule type" value="Genomic_DNA"/>
</dbReference>
<keyword evidence="7 9" id="KW-1133">Transmembrane helix</keyword>
<evidence type="ECO:0000256" key="8">
    <source>
        <dbReference type="ARBA" id="ARBA00023136"/>
    </source>
</evidence>
<feature type="domain" description="Bacterial sugar transferase" evidence="10">
    <location>
        <begin position="276"/>
        <end position="467"/>
    </location>
</feature>
<dbReference type="Pfam" id="PF02397">
    <property type="entry name" value="Bac_transf"/>
    <property type="match status" value="1"/>
</dbReference>
<dbReference type="InterPro" id="IPR017475">
    <property type="entry name" value="EPS_sugar_tfrase"/>
</dbReference>
<evidence type="ECO:0000259" key="10">
    <source>
        <dbReference type="Pfam" id="PF02397"/>
    </source>
</evidence>
<dbReference type="Gene3D" id="3.40.50.720">
    <property type="entry name" value="NAD(P)-binding Rossmann-like Domain"/>
    <property type="match status" value="1"/>
</dbReference>
<keyword evidence="6 9" id="KW-0812">Transmembrane</keyword>
<comment type="similarity">
    <text evidence="3">Belongs to the bacterial sugar transferase family.</text>
</comment>
<dbReference type="GO" id="GO:0016780">
    <property type="term" value="F:phosphotransferase activity, for other substituted phosphate groups"/>
    <property type="evidence" value="ECO:0007669"/>
    <property type="project" value="TreeGrafter"/>
</dbReference>
<keyword evidence="8 9" id="KW-0472">Membrane</keyword>
<dbReference type="NCBIfam" id="TIGR03025">
    <property type="entry name" value="EPS_sugtrans"/>
    <property type="match status" value="1"/>
</dbReference>
<evidence type="ECO:0000313" key="11">
    <source>
        <dbReference type="EMBL" id="MCB6828888.1"/>
    </source>
</evidence>
<name>A0AAW4U6L6_9FIRM</name>
<gene>
    <name evidence="11" type="primary">wbaP</name>
    <name evidence="11" type="ORF">LIY65_09300</name>
</gene>
<protein>
    <submittedName>
        <fullName evidence="11">Undecaprenyl-phosphate galactose phosphotransferase WbaP</fullName>
    </submittedName>
</protein>
<evidence type="ECO:0000256" key="6">
    <source>
        <dbReference type="ARBA" id="ARBA00022692"/>
    </source>
</evidence>
<dbReference type="InterPro" id="IPR003362">
    <property type="entry name" value="Bact_transf"/>
</dbReference>
<comment type="caution">
    <text evidence="11">The sequence shown here is derived from an EMBL/GenBank/DDBJ whole genome shotgun (WGS) entry which is preliminary data.</text>
</comment>
<evidence type="ECO:0000256" key="1">
    <source>
        <dbReference type="ARBA" id="ARBA00004141"/>
    </source>
</evidence>
<organism evidence="11 12">
    <name type="scientific">Megamonas funiformis</name>
    <dbReference type="NCBI Taxonomy" id="437897"/>
    <lineage>
        <taxon>Bacteria</taxon>
        <taxon>Bacillati</taxon>
        <taxon>Bacillota</taxon>
        <taxon>Negativicutes</taxon>
        <taxon>Selenomonadales</taxon>
        <taxon>Selenomonadaceae</taxon>
        <taxon>Megamonas</taxon>
    </lineage>
</organism>
<accession>A0AAW4U6L6</accession>
<feature type="transmembrane region" description="Helical" evidence="9">
    <location>
        <begin position="277"/>
        <end position="303"/>
    </location>
</feature>
<dbReference type="Pfam" id="PF13727">
    <property type="entry name" value="CoA_binding_3"/>
    <property type="match status" value="1"/>
</dbReference>
<evidence type="ECO:0000256" key="4">
    <source>
        <dbReference type="ARBA" id="ARBA00022475"/>
    </source>
</evidence>
<dbReference type="GO" id="GO:0005886">
    <property type="term" value="C:plasma membrane"/>
    <property type="evidence" value="ECO:0007669"/>
    <property type="project" value="UniProtKB-SubCell"/>
</dbReference>
<comment type="subcellular location">
    <subcellularLocation>
        <location evidence="2">Cell membrane</location>
    </subcellularLocation>
    <subcellularLocation>
        <location evidence="1">Membrane</location>
        <topology evidence="1">Multi-pass membrane protein</topology>
    </subcellularLocation>
</comment>
<evidence type="ECO:0000256" key="5">
    <source>
        <dbReference type="ARBA" id="ARBA00022679"/>
    </source>
</evidence>
<dbReference type="InterPro" id="IPR017472">
    <property type="entry name" value="Undecaprenyl-P_galact_Ptfrase"/>
</dbReference>
<sequence>MNLLVQNYKTNLKQNIRIIWSGISLMSDYLAILLAEMIAMYFSEENLRYIDLFIVIPFIYIAFIAAARTYRRTIPFWQRVESLFYSSIYSIIAILLFFFVSANSTEHSIAFLALLWLASFICLIIVRYLLKRILDERKIFKIPLLIIGAQEEALAFTRSINNDIGMSSYKIVGLISDKTSIKGLEKYPLLGDFKDIEEIIKTTGINNVLIAIPYLEQAEMQDIIHRVQPLVKNICIIPNLTAIPMGGIDVETFFTEKIMLIRVRNNLERRFNRIIKYLFDMVLTIVGTICISPLLVIIAIWIYKDSPGPVIFKHMRVGKDGKEFPCYKFRSMCVDAKEKLEELLKNDPEARAEWERDFKLKHDPRITKSGAFLRKTSLDELPQIFNVLKGEMSLVGPRPIIKAEMERYGNYIDDYLMVRPGIAGMWQCSGRNDIDYTERVHMDSWYVRNWSVWLDIMILWRTFKAVFAKKGAY</sequence>
<dbReference type="NCBIfam" id="TIGR03022">
    <property type="entry name" value="WbaP_sugtrans"/>
    <property type="match status" value="1"/>
</dbReference>
<dbReference type="Proteomes" id="UP001198190">
    <property type="component" value="Unassembled WGS sequence"/>
</dbReference>
<dbReference type="PANTHER" id="PTHR30576:SF4">
    <property type="entry name" value="UNDECAPRENYL-PHOSPHATE GALACTOSE PHOSPHOTRANSFERASE"/>
    <property type="match status" value="1"/>
</dbReference>
<keyword evidence="4" id="KW-1003">Cell membrane</keyword>
<evidence type="ECO:0000256" key="2">
    <source>
        <dbReference type="ARBA" id="ARBA00004236"/>
    </source>
</evidence>
<evidence type="ECO:0000256" key="9">
    <source>
        <dbReference type="SAM" id="Phobius"/>
    </source>
</evidence>
<feature type="transmembrane region" description="Helical" evidence="9">
    <location>
        <begin position="82"/>
        <end position="102"/>
    </location>
</feature>
<feature type="transmembrane region" description="Helical" evidence="9">
    <location>
        <begin position="18"/>
        <end position="43"/>
    </location>
</feature>
<feature type="transmembrane region" description="Helical" evidence="9">
    <location>
        <begin position="108"/>
        <end position="130"/>
    </location>
</feature>
<evidence type="ECO:0000256" key="3">
    <source>
        <dbReference type="ARBA" id="ARBA00006464"/>
    </source>
</evidence>
<dbReference type="AlphaFoldDB" id="A0AAW4U6L6"/>
<reference evidence="11" key="1">
    <citation type="submission" date="2021-10" db="EMBL/GenBank/DDBJ databases">
        <title>Collection of gut derived symbiotic bacterial strains cultured from healthy donors.</title>
        <authorList>
            <person name="Lin H."/>
            <person name="Littmann E."/>
            <person name="Claire K."/>
            <person name="Pamer E."/>
        </authorList>
    </citation>
    <scope>NUCLEOTIDE SEQUENCE</scope>
    <source>
        <strain evidence="11">MSK.7.16</strain>
    </source>
</reference>
<dbReference type="GO" id="GO:0000271">
    <property type="term" value="P:polysaccharide biosynthetic process"/>
    <property type="evidence" value="ECO:0007669"/>
    <property type="project" value="InterPro"/>
</dbReference>
<dbReference type="PANTHER" id="PTHR30576">
    <property type="entry name" value="COLANIC BIOSYNTHESIS UDP-GLUCOSE LIPID CARRIER TRANSFERASE"/>
    <property type="match status" value="1"/>
</dbReference>
<keyword evidence="5" id="KW-0808">Transferase</keyword>
<proteinExistence type="inferred from homology"/>
<feature type="transmembrane region" description="Helical" evidence="9">
    <location>
        <begin position="49"/>
        <end position="70"/>
    </location>
</feature>